<evidence type="ECO:0000313" key="8">
    <source>
        <dbReference type="Proteomes" id="UP000001052"/>
    </source>
</evidence>
<protein>
    <submittedName>
        <fullName evidence="7">Endoglucanase</fullName>
    </submittedName>
</protein>
<dbReference type="GO" id="GO:0016985">
    <property type="term" value="F:mannan endo-1,4-beta-mannosidase activity"/>
    <property type="evidence" value="ECO:0007669"/>
    <property type="project" value="InterPro"/>
</dbReference>
<dbReference type="PANTHER" id="PTHR40079">
    <property type="entry name" value="MANNAN ENDO-1,4-BETA-MANNOSIDASE E-RELATED"/>
    <property type="match status" value="1"/>
</dbReference>
<feature type="domain" description="GH26" evidence="6">
    <location>
        <begin position="20"/>
        <end position="341"/>
    </location>
</feature>
<dbReference type="SUPFAM" id="SSF51445">
    <property type="entry name" value="(Trans)glycosidases"/>
    <property type="match status" value="1"/>
</dbReference>
<dbReference type="STRING" id="485915.Dret_1517"/>
<reference evidence="8" key="1">
    <citation type="submission" date="2009-09" db="EMBL/GenBank/DDBJ databases">
        <title>The complete chromosome of Desulfohalobium retbaense DSM 5692.</title>
        <authorList>
            <consortium name="US DOE Joint Genome Institute (JGI-PGF)"/>
            <person name="Lucas S."/>
            <person name="Copeland A."/>
            <person name="Lapidus A."/>
            <person name="Glavina del Rio T."/>
            <person name="Dalin E."/>
            <person name="Tice H."/>
            <person name="Bruce D."/>
            <person name="Goodwin L."/>
            <person name="Pitluck S."/>
            <person name="Kyrpides N."/>
            <person name="Mavromatis K."/>
            <person name="Ivanova N."/>
            <person name="Mikhailova N."/>
            <person name="Munk A.C."/>
            <person name="Brettin T."/>
            <person name="Detter J.C."/>
            <person name="Han C."/>
            <person name="Tapia R."/>
            <person name="Larimer F."/>
            <person name="Land M."/>
            <person name="Hauser L."/>
            <person name="Markowitz V."/>
            <person name="Cheng J.-F."/>
            <person name="Hugenholtz P."/>
            <person name="Woyke T."/>
            <person name="Wu D."/>
            <person name="Spring S."/>
            <person name="Klenk H.-P."/>
            <person name="Eisen J.A."/>
        </authorList>
    </citation>
    <scope>NUCLEOTIDE SEQUENCE [LARGE SCALE GENOMIC DNA]</scope>
    <source>
        <strain evidence="8">DSM 5692</strain>
    </source>
</reference>
<sequence length="375" mass="42784">MLFRNIPYVVGPLLGILLALNTTALAQDTRVPFLFGLTLQGLPLTQEQIRSEETAAGIPARMVTLYLQWPATPQRGFFPRKSLEAIRKLGAVPCLTWEPMFHEQGRERMVQAEAIFQGKYDPYLRAFAQSAADWGDPFILRFAHEMNLARYHWGTSRQEYGPESPRLYRKIFRYVVDVFREQGAENVLFAFCPNAESVPNASHDPAAAWNTIAAYYPGHEYVQVFGVDGYNWGRTQKKQTHGWTSTWRSFRDIFVPALRELRGIHDQKPLIIFETGSARDGGDRDQWLVNGLQVAQEWGIQGLSWFQVDKEVNWRLEWGDIPESGPLLRQLTAPAWPWMEGLTAGKTKMPREMEQPTHTCPDRASSPENRGGSSE</sequence>
<evidence type="ECO:0000313" key="7">
    <source>
        <dbReference type="EMBL" id="ACV68803.1"/>
    </source>
</evidence>
<dbReference type="InterPro" id="IPR000805">
    <property type="entry name" value="Glyco_hydro_26"/>
</dbReference>
<comment type="similarity">
    <text evidence="1 4">Belongs to the glycosyl hydrolase 26 family.</text>
</comment>
<dbReference type="eggNOG" id="COG4124">
    <property type="taxonomic scope" value="Bacteria"/>
</dbReference>
<keyword evidence="8" id="KW-1185">Reference proteome</keyword>
<dbReference type="Pfam" id="PF02156">
    <property type="entry name" value="Glyco_hydro_26"/>
    <property type="match status" value="1"/>
</dbReference>
<feature type="region of interest" description="Disordered" evidence="5">
    <location>
        <begin position="349"/>
        <end position="375"/>
    </location>
</feature>
<feature type="active site" description="Nucleophile" evidence="4">
    <location>
        <position position="274"/>
    </location>
</feature>
<dbReference type="Gene3D" id="3.20.20.80">
    <property type="entry name" value="Glycosidases"/>
    <property type="match status" value="1"/>
</dbReference>
<feature type="active site" description="Proton donor" evidence="4">
    <location>
        <position position="145"/>
    </location>
</feature>
<evidence type="ECO:0000256" key="5">
    <source>
        <dbReference type="SAM" id="MobiDB-lite"/>
    </source>
</evidence>
<reference evidence="7 8" key="2">
    <citation type="journal article" date="2010" name="Stand. Genomic Sci.">
        <title>Complete genome sequence of Desulfohalobium retbaense type strain (HR(100)).</title>
        <authorList>
            <person name="Spring S."/>
            <person name="Nolan M."/>
            <person name="Lapidus A."/>
            <person name="Glavina Del Rio T."/>
            <person name="Copeland A."/>
            <person name="Tice H."/>
            <person name="Cheng J.F."/>
            <person name="Lucas S."/>
            <person name="Land M."/>
            <person name="Chen F."/>
            <person name="Bruce D."/>
            <person name="Goodwin L."/>
            <person name="Pitluck S."/>
            <person name="Ivanova N."/>
            <person name="Mavromatis K."/>
            <person name="Mikhailova N."/>
            <person name="Pati A."/>
            <person name="Chen A."/>
            <person name="Palaniappan K."/>
            <person name="Hauser L."/>
            <person name="Chang Y.J."/>
            <person name="Jeffries C.D."/>
            <person name="Munk C."/>
            <person name="Kiss H."/>
            <person name="Chain P."/>
            <person name="Han C."/>
            <person name="Brettin T."/>
            <person name="Detter J.C."/>
            <person name="Schuler E."/>
            <person name="Goker M."/>
            <person name="Rohde M."/>
            <person name="Bristow J."/>
            <person name="Eisen J.A."/>
            <person name="Markowitz V."/>
            <person name="Hugenholtz P."/>
            <person name="Kyrpides N.C."/>
            <person name="Klenk H.P."/>
        </authorList>
    </citation>
    <scope>NUCLEOTIDE SEQUENCE [LARGE SCALE GENOMIC DNA]</scope>
    <source>
        <strain evidence="7 8">DSM 5692</strain>
    </source>
</reference>
<dbReference type="InterPro" id="IPR017853">
    <property type="entry name" value="GH"/>
</dbReference>
<dbReference type="HOGENOM" id="CLU_038234_1_1_7"/>
<name>C8X306_DESRD</name>
<evidence type="ECO:0000256" key="3">
    <source>
        <dbReference type="ARBA" id="ARBA00023295"/>
    </source>
</evidence>
<dbReference type="PANTHER" id="PTHR40079:SF4">
    <property type="entry name" value="GH26 DOMAIN-CONTAINING PROTEIN-RELATED"/>
    <property type="match status" value="1"/>
</dbReference>
<feature type="compositionally biased region" description="Polar residues" evidence="5">
    <location>
        <begin position="366"/>
        <end position="375"/>
    </location>
</feature>
<dbReference type="EMBL" id="CP001734">
    <property type="protein sequence ID" value="ACV68803.1"/>
    <property type="molecule type" value="Genomic_DNA"/>
</dbReference>
<dbReference type="PROSITE" id="PS51764">
    <property type="entry name" value="GH26"/>
    <property type="match status" value="1"/>
</dbReference>
<organism evidence="7 8">
    <name type="scientific">Desulfohalobium retbaense (strain ATCC 49708 / DSM 5692 / JCM 16813 / HR100)</name>
    <dbReference type="NCBI Taxonomy" id="485915"/>
    <lineage>
        <taxon>Bacteria</taxon>
        <taxon>Pseudomonadati</taxon>
        <taxon>Thermodesulfobacteriota</taxon>
        <taxon>Desulfovibrionia</taxon>
        <taxon>Desulfovibrionales</taxon>
        <taxon>Desulfohalobiaceae</taxon>
        <taxon>Desulfohalobium</taxon>
    </lineage>
</organism>
<gene>
    <name evidence="7" type="ordered locus">Dret_1517</name>
</gene>
<dbReference type="AlphaFoldDB" id="C8X306"/>
<dbReference type="InterPro" id="IPR022790">
    <property type="entry name" value="GH26_dom"/>
</dbReference>
<dbReference type="CAZy" id="GH26">
    <property type="family name" value="Glycoside Hydrolase Family 26"/>
</dbReference>
<evidence type="ECO:0000256" key="4">
    <source>
        <dbReference type="PROSITE-ProRule" id="PRU01100"/>
    </source>
</evidence>
<keyword evidence="2 4" id="KW-0378">Hydrolase</keyword>
<dbReference type="Proteomes" id="UP000001052">
    <property type="component" value="Chromosome"/>
</dbReference>
<keyword evidence="3 4" id="KW-0326">Glycosidase</keyword>
<dbReference type="GO" id="GO:0006080">
    <property type="term" value="P:substituted mannan metabolic process"/>
    <property type="evidence" value="ECO:0007669"/>
    <property type="project" value="InterPro"/>
</dbReference>
<evidence type="ECO:0000256" key="1">
    <source>
        <dbReference type="ARBA" id="ARBA00007754"/>
    </source>
</evidence>
<evidence type="ECO:0000256" key="2">
    <source>
        <dbReference type="ARBA" id="ARBA00022801"/>
    </source>
</evidence>
<proteinExistence type="inferred from homology"/>
<accession>C8X306</accession>
<evidence type="ECO:0000259" key="6">
    <source>
        <dbReference type="PROSITE" id="PS51764"/>
    </source>
</evidence>
<dbReference type="KEGG" id="drt:Dret_1517"/>